<organism evidence="4 5">
    <name type="scientific">Fusarium oxysporum</name>
    <name type="common">Fusarium vascular wilt</name>
    <dbReference type="NCBI Taxonomy" id="5507"/>
    <lineage>
        <taxon>Eukaryota</taxon>
        <taxon>Fungi</taxon>
        <taxon>Dikarya</taxon>
        <taxon>Ascomycota</taxon>
        <taxon>Pezizomycotina</taxon>
        <taxon>Sordariomycetes</taxon>
        <taxon>Hypocreomycetidae</taxon>
        <taxon>Hypocreales</taxon>
        <taxon>Nectriaceae</taxon>
        <taxon>Fusarium</taxon>
        <taxon>Fusarium oxysporum species complex</taxon>
    </lineage>
</organism>
<accession>A0A2H3TVC4</accession>
<dbReference type="InterPro" id="IPR056884">
    <property type="entry name" value="NPHP3-like_N"/>
</dbReference>
<dbReference type="PANTHER" id="PTHR10039:SF15">
    <property type="entry name" value="NACHT DOMAIN-CONTAINING PROTEIN"/>
    <property type="match status" value="1"/>
</dbReference>
<keyword evidence="1" id="KW-0677">Repeat</keyword>
<keyword evidence="2" id="KW-0812">Transmembrane</keyword>
<reference evidence="5" key="1">
    <citation type="submission" date="2016-09" db="EMBL/GenBank/DDBJ databases">
        <authorList>
            <person name="Guldener U."/>
        </authorList>
    </citation>
    <scope>NUCLEOTIDE SEQUENCE [LARGE SCALE GENOMIC DNA]</scope>
    <source>
        <strain evidence="5">V64-1</strain>
    </source>
</reference>
<evidence type="ECO:0000313" key="5">
    <source>
        <dbReference type="Proteomes" id="UP000219369"/>
    </source>
</evidence>
<proteinExistence type="predicted"/>
<name>A0A2H3TVC4_FUSOX</name>
<evidence type="ECO:0000256" key="1">
    <source>
        <dbReference type="ARBA" id="ARBA00022737"/>
    </source>
</evidence>
<dbReference type="Proteomes" id="UP000219369">
    <property type="component" value="Unassembled WGS sequence"/>
</dbReference>
<dbReference type="OrthoDB" id="1577640at2759"/>
<evidence type="ECO:0000256" key="2">
    <source>
        <dbReference type="SAM" id="Phobius"/>
    </source>
</evidence>
<keyword evidence="2" id="KW-1133">Transmembrane helix</keyword>
<feature type="transmembrane region" description="Helical" evidence="2">
    <location>
        <begin position="445"/>
        <end position="468"/>
    </location>
</feature>
<dbReference type="PANTHER" id="PTHR10039">
    <property type="entry name" value="AMELOGENIN"/>
    <property type="match status" value="1"/>
</dbReference>
<dbReference type="EMBL" id="FMJY01000011">
    <property type="protein sequence ID" value="SCO92572.1"/>
    <property type="molecule type" value="Genomic_DNA"/>
</dbReference>
<feature type="domain" description="Nephrocystin 3-like N-terminal" evidence="3">
    <location>
        <begin position="1"/>
        <end position="86"/>
    </location>
</feature>
<evidence type="ECO:0000259" key="3">
    <source>
        <dbReference type="Pfam" id="PF24883"/>
    </source>
</evidence>
<dbReference type="Pfam" id="PF24883">
    <property type="entry name" value="NPHP3_N"/>
    <property type="match status" value="1"/>
</dbReference>
<keyword evidence="2" id="KW-0472">Membrane</keyword>
<gene>
    <name evidence="4" type="ORF">FRV6_16700</name>
</gene>
<evidence type="ECO:0000313" key="4">
    <source>
        <dbReference type="EMBL" id="SCO92572.1"/>
    </source>
</evidence>
<sequence length="484" mass="54802">MARQNKEVAERLVRAFGAKCRPNSQVDDLSLDDLKASLTAASRHFSEVWILVDALDEAQDRAALISLLHELMLSPGNTFKLVITSRRETDIEAEFGNFPSVELNQDTNQAGIYTYVSKKIEQRVQKGTFPMCGSSLKEAIITQLVFHSGGLFQWAKSQLDNLFLMRGEDQLRSFLDSVETPLITVYEGALRRLQMRSAADNQVIKSAFQALVGCMRLPTAAEFLYIIQNSCLSCDATLLKAKLSRENTKTLFQGFVEINPETQVYQFSHYSIHEFLTSDTLRSTSLREYTVEAEHAHRRLAQLCLKALMSYESDASTAFYDYASVLWMEHAESSGPDSDLDSEIARFLSEGQFSDWRDNSPFANWMSYSEKKKAVPFRSKYHPCKAFLQALIVGRDTVTTRLIANGLHRIRDPRDSSMPCTISALLSRSREAWRHLPLDHQIVSLPLAIVAALLLSLVTMMMVTVALLPRRLRRRSAPWPWVSI</sequence>
<protein>
    <recommendedName>
        <fullName evidence="3">Nephrocystin 3-like N-terminal domain-containing protein</fullName>
    </recommendedName>
</protein>
<dbReference type="AlphaFoldDB" id="A0A2H3TVC4"/>